<dbReference type="Proteomes" id="UP001396898">
    <property type="component" value="Unassembled WGS sequence"/>
</dbReference>
<proteinExistence type="inferred from homology"/>
<evidence type="ECO:0000256" key="3">
    <source>
        <dbReference type="ARBA" id="ARBA00019613"/>
    </source>
</evidence>
<feature type="compositionally biased region" description="Low complexity" evidence="4">
    <location>
        <begin position="1127"/>
        <end position="1142"/>
    </location>
</feature>
<feature type="compositionally biased region" description="Low complexity" evidence="4">
    <location>
        <begin position="756"/>
        <end position="767"/>
    </location>
</feature>
<name>A0ABR1RQS4_9PEZI</name>
<dbReference type="EMBL" id="JAQQWI010000011">
    <property type="protein sequence ID" value="KAK8017182.1"/>
    <property type="molecule type" value="Genomic_DNA"/>
</dbReference>
<evidence type="ECO:0000256" key="1">
    <source>
        <dbReference type="ARBA" id="ARBA00004123"/>
    </source>
</evidence>
<comment type="subcellular location">
    <subcellularLocation>
        <location evidence="1">Nucleus</location>
    </subcellularLocation>
</comment>
<feature type="region of interest" description="Disordered" evidence="4">
    <location>
        <begin position="756"/>
        <end position="867"/>
    </location>
</feature>
<comment type="similarity">
    <text evidence="2">Belongs to the Mediator complex subunit 15 family.</text>
</comment>
<reference evidence="5 6" key="1">
    <citation type="submission" date="2023-01" db="EMBL/GenBank/DDBJ databases">
        <title>Analysis of 21 Apiospora genomes using comparative genomics revels a genus with tremendous synthesis potential of carbohydrate active enzymes and secondary metabolites.</title>
        <authorList>
            <person name="Sorensen T."/>
        </authorList>
    </citation>
    <scope>NUCLEOTIDE SEQUENCE [LARGE SCALE GENOMIC DNA]</scope>
    <source>
        <strain evidence="5 6">CBS 20057</strain>
    </source>
</reference>
<feature type="region of interest" description="Disordered" evidence="4">
    <location>
        <begin position="1075"/>
        <end position="1142"/>
    </location>
</feature>
<accession>A0ABR1RQS4</accession>
<feature type="region of interest" description="Disordered" evidence="4">
    <location>
        <begin position="1322"/>
        <end position="1347"/>
    </location>
</feature>
<feature type="compositionally biased region" description="Low complexity" evidence="4">
    <location>
        <begin position="685"/>
        <end position="695"/>
    </location>
</feature>
<gene>
    <name evidence="5" type="ORF">PG991_008258</name>
</gene>
<dbReference type="Pfam" id="PF05397">
    <property type="entry name" value="Med15_fungi"/>
    <property type="match status" value="1"/>
</dbReference>
<keyword evidence="6" id="KW-1185">Reference proteome</keyword>
<comment type="caution">
    <text evidence="5">The sequence shown here is derived from an EMBL/GenBank/DDBJ whole genome shotgun (WGS) entry which is preliminary data.</text>
</comment>
<feature type="compositionally biased region" description="Low complexity" evidence="4">
    <location>
        <begin position="356"/>
        <end position="383"/>
    </location>
</feature>
<dbReference type="CDD" id="cd12191">
    <property type="entry name" value="gal11_coact"/>
    <property type="match status" value="1"/>
</dbReference>
<feature type="region of interest" description="Disordered" evidence="4">
    <location>
        <begin position="1217"/>
        <end position="1265"/>
    </location>
</feature>
<feature type="region of interest" description="Disordered" evidence="4">
    <location>
        <begin position="1024"/>
        <end position="1057"/>
    </location>
</feature>
<feature type="region of interest" description="Disordered" evidence="4">
    <location>
        <begin position="530"/>
        <end position="569"/>
    </location>
</feature>
<evidence type="ECO:0000313" key="5">
    <source>
        <dbReference type="EMBL" id="KAK8017182.1"/>
    </source>
</evidence>
<evidence type="ECO:0000256" key="2">
    <source>
        <dbReference type="ARBA" id="ARBA00009807"/>
    </source>
</evidence>
<feature type="compositionally biased region" description="Low complexity" evidence="4">
    <location>
        <begin position="1030"/>
        <end position="1057"/>
    </location>
</feature>
<feature type="compositionally biased region" description="Pro residues" evidence="4">
    <location>
        <begin position="768"/>
        <end position="778"/>
    </location>
</feature>
<feature type="compositionally biased region" description="Pro residues" evidence="4">
    <location>
        <begin position="849"/>
        <end position="863"/>
    </location>
</feature>
<dbReference type="InterPro" id="IPR008626">
    <property type="entry name" value="Mediator_Med15_fun"/>
</dbReference>
<feature type="compositionally biased region" description="Low complexity" evidence="4">
    <location>
        <begin position="1328"/>
        <end position="1344"/>
    </location>
</feature>
<protein>
    <recommendedName>
        <fullName evidence="3">Mediator of RNA polymerase II transcription subunit 15</fullName>
    </recommendedName>
</protein>
<organism evidence="5 6">
    <name type="scientific">Apiospora marii</name>
    <dbReference type="NCBI Taxonomy" id="335849"/>
    <lineage>
        <taxon>Eukaryota</taxon>
        <taxon>Fungi</taxon>
        <taxon>Dikarya</taxon>
        <taxon>Ascomycota</taxon>
        <taxon>Pezizomycotina</taxon>
        <taxon>Sordariomycetes</taxon>
        <taxon>Xylariomycetidae</taxon>
        <taxon>Amphisphaeriales</taxon>
        <taxon>Apiosporaceae</taxon>
        <taxon>Apiospora</taxon>
    </lineage>
</organism>
<evidence type="ECO:0000313" key="6">
    <source>
        <dbReference type="Proteomes" id="UP001396898"/>
    </source>
</evidence>
<feature type="region of interest" description="Disordered" evidence="4">
    <location>
        <begin position="667"/>
        <end position="695"/>
    </location>
</feature>
<feature type="compositionally biased region" description="Low complexity" evidence="4">
    <location>
        <begin position="779"/>
        <end position="802"/>
    </location>
</feature>
<sequence>MAANMPQMGGGGPVRSRPATHQLSAAVYRTMVQNPIQTQGWQNTVHLNIRVGNAMNLISNSFLALPQLETEQLVHTGINFEREAFQTSPDKPTYESKVSQRIQELFRKRQANEQHLQNSLNQQAAAQAQAQAQAQMFMNQNAMHQMSRGMVQPSPQGFQHLQQPMQASPIPQQPQQPGMGMPHMGGNPMNPNMHAMQMGASPMHPQGGPQMNANNIPPQARAKAHQLALAKLQTTPEEQKRQLRAMVQSKMSQHHLQRLQQEGQDPLLVFFQNQMLMQAAGKQGQPGMHPNAGMNPAMQMQAQQQRNMNQAGQQHGSDLGPFSNEIINQQKAGMLAQQEGQMVVPASIGPGRNATPQPMGGAQGQNQGNNQQVPNQNGRPPHMQQQFNLQQAQQLKMDQAAAQSQAQIRAQAQAKAQMTGQPGGLSGPGGVSQSPAMTTLNAPVGPNPPVAGMRPNNQQAPMNQGNAAFGQGLDPRFNQGNQRPQMNPNVRQQMLNAMLQQMPPNMRETFQNQPVERVNEMLAKWSASRGAQIPGRPQGQPGQFGQNNPMAQFGQGNNPNMPQQNGVVGANQQNPMMVQQQLNRMRNTQGQPQPNNPQAMAFMNNMDVPQRVLSQLQNVPPELKKWGQLKQWIPTQPLPPNVGEQLQAFQIQQFRAILANKPQLAQAAGIQMPQQPGGPAPQQPPQGVGAPGAAPQVAIPPQLAQAFAAIQVTPHEIETARRHDRFKTWDEAKIRSYLVQMKQHQIRTKFGMQMPGQAPQFAAQPPGAAAPPTQPLPAGPGAMARGPNAGNEAAPNGAPARNSTQGQPPSNRPTPQQQNASPAVPPKNNLKRPSTDDAADVPNVSAPPMQRPPSQQAPPPTKPPILSQAQLANLPPDQRAKYEQLMRQHRASAQQQPGQTNQEDIERLRQIGAEEQRASNTEQLQDFPMNAEQHADMMTKIQRMVMEMSKLGRALGRWYSLTHDDNRARMFFRMRMRLVRQFKDGEKMSIPKETFSVKPKDLEQVRAMMESIAKDLAASFPQAVRKTGSQQNAADGAAQQAAPGQTANAQSAQPAPLSQANLEKNQQALNKIANRKSVTPAAPTTTQPPFPLGAPSPHGLPAYGNKPAVTADNLHLPTSRKKPKTTASASVSPQVSKQSSPQMQKQVQAAEMKALPKAQFQCAMPDCEANSIGFSTEEASRAHYQEEHVKPFEDPARFASENLAFALGLDANGKSTTMAPAGGVEQGASPAGATSMAREASMKRSESANGAKPGVPKNIPGKAPEQQNADVNMIKTEGQTPAQSNNMDFSFGMNTIDPQELFQFGFESGGGGAIMDMGVYRSITPNDTPESSASKESASSEPTSDVSEGVALDVRLDLGIDTWQPFDGDSFINTGAMDMEMSMFDGAQPMGMDNNALAGFTSWDEVNQDFNKPFALDTSLYSLDTSS</sequence>
<dbReference type="InterPro" id="IPR033789">
    <property type="entry name" value="Gal11_coact"/>
</dbReference>
<feature type="region of interest" description="Disordered" evidence="4">
    <location>
        <begin position="347"/>
        <end position="383"/>
    </location>
</feature>
<feature type="compositionally biased region" description="Polar residues" evidence="4">
    <location>
        <begin position="803"/>
        <end position="821"/>
    </location>
</feature>
<evidence type="ECO:0000256" key="4">
    <source>
        <dbReference type="SAM" id="MobiDB-lite"/>
    </source>
</evidence>